<dbReference type="AlphaFoldDB" id="A0AAU9CXD0"/>
<dbReference type="PANTHER" id="PTHR43257">
    <property type="entry name" value="PYRUVATE DEHYDROGENASE E1 COMPONENT BETA SUBUNIT"/>
    <property type="match status" value="1"/>
</dbReference>
<comment type="cofactor">
    <cofactor evidence="1">
        <name>thiamine diphosphate</name>
        <dbReference type="ChEBI" id="CHEBI:58937"/>
    </cofactor>
</comment>
<dbReference type="Gene3D" id="3.40.50.920">
    <property type="match status" value="1"/>
</dbReference>
<keyword evidence="7" id="KW-1185">Reference proteome</keyword>
<dbReference type="InterPro" id="IPR009014">
    <property type="entry name" value="Transketo_C/PFOR_II"/>
</dbReference>
<dbReference type="Gene3D" id="3.40.50.970">
    <property type="match status" value="2"/>
</dbReference>
<evidence type="ECO:0000259" key="5">
    <source>
        <dbReference type="SMART" id="SM00861"/>
    </source>
</evidence>
<evidence type="ECO:0000313" key="7">
    <source>
        <dbReference type="Proteomes" id="UP001348817"/>
    </source>
</evidence>
<dbReference type="KEGG" id="fax:FUAX_25340"/>
<dbReference type="PANTHER" id="PTHR43257:SF2">
    <property type="entry name" value="PYRUVATE DEHYDROGENASE E1 COMPONENT SUBUNIT BETA"/>
    <property type="match status" value="1"/>
</dbReference>
<dbReference type="Proteomes" id="UP001348817">
    <property type="component" value="Chromosome"/>
</dbReference>
<feature type="domain" description="Transketolase-like pyrimidine-binding" evidence="5">
    <location>
        <begin position="471"/>
        <end position="645"/>
    </location>
</feature>
<accession>A0AAU9CXD0</accession>
<dbReference type="EMBL" id="AP025314">
    <property type="protein sequence ID" value="BDD10102.1"/>
    <property type="molecule type" value="Genomic_DNA"/>
</dbReference>
<dbReference type="SMART" id="SM00861">
    <property type="entry name" value="Transket_pyr"/>
    <property type="match status" value="1"/>
</dbReference>
<name>A0AAU9CXD0_9BACT</name>
<dbReference type="InterPro" id="IPR005475">
    <property type="entry name" value="Transketolase-like_Pyr-bd"/>
</dbReference>
<dbReference type="InterPro" id="IPR033248">
    <property type="entry name" value="Transketolase_C"/>
</dbReference>
<evidence type="ECO:0000256" key="4">
    <source>
        <dbReference type="ARBA" id="ARBA00023052"/>
    </source>
</evidence>
<dbReference type="CDD" id="cd02000">
    <property type="entry name" value="TPP_E1_PDC_ADC_BCADC"/>
    <property type="match status" value="1"/>
</dbReference>
<protein>
    <submittedName>
        <fullName evidence="6">Transketolase</fullName>
    </submittedName>
</protein>
<organism evidence="6 7">
    <name type="scientific">Fulvitalea axinellae</name>
    <dbReference type="NCBI Taxonomy" id="1182444"/>
    <lineage>
        <taxon>Bacteria</taxon>
        <taxon>Pseudomonadati</taxon>
        <taxon>Bacteroidota</taxon>
        <taxon>Cytophagia</taxon>
        <taxon>Cytophagales</taxon>
        <taxon>Persicobacteraceae</taxon>
        <taxon>Fulvitalea</taxon>
    </lineage>
</organism>
<evidence type="ECO:0000256" key="1">
    <source>
        <dbReference type="ARBA" id="ARBA00001964"/>
    </source>
</evidence>
<keyword evidence="3" id="KW-0560">Oxidoreductase</keyword>
<dbReference type="InterPro" id="IPR029061">
    <property type="entry name" value="THDP-binding"/>
</dbReference>
<dbReference type="Pfam" id="PF00676">
    <property type="entry name" value="E1_dh"/>
    <property type="match status" value="1"/>
</dbReference>
<dbReference type="SUPFAM" id="SSF52518">
    <property type="entry name" value="Thiamin diphosphate-binding fold (THDP-binding)"/>
    <property type="match status" value="2"/>
</dbReference>
<keyword evidence="4" id="KW-0786">Thiamine pyrophosphate</keyword>
<dbReference type="Pfam" id="PF02779">
    <property type="entry name" value="Transket_pyr"/>
    <property type="match status" value="1"/>
</dbReference>
<evidence type="ECO:0000313" key="6">
    <source>
        <dbReference type="EMBL" id="BDD10102.1"/>
    </source>
</evidence>
<dbReference type="RefSeq" id="WP_338391678.1">
    <property type="nucleotide sequence ID" value="NZ_AP025314.1"/>
</dbReference>
<dbReference type="SUPFAM" id="SSF52922">
    <property type="entry name" value="TK C-terminal domain-like"/>
    <property type="match status" value="1"/>
</dbReference>
<comment type="function">
    <text evidence="2">E1 component of the 2-oxoglutarate dehydrogenase (OGDH) complex which catalyzes the decarboxylation of 2-oxoglutarate, the first step in the conversion of 2-oxoglutarate to succinyl-CoA and CO(2).</text>
</comment>
<proteinExistence type="predicted"/>
<reference evidence="6 7" key="1">
    <citation type="submission" date="2021-12" db="EMBL/GenBank/DDBJ databases">
        <title>Genome sequencing of bacteria with rrn-lacking chromosome and rrn-plasmid.</title>
        <authorList>
            <person name="Anda M."/>
            <person name="Iwasaki W."/>
        </authorList>
    </citation>
    <scope>NUCLEOTIDE SEQUENCE [LARGE SCALE GENOMIC DNA]</scope>
    <source>
        <strain evidence="6 7">DSM 100852</strain>
    </source>
</reference>
<gene>
    <name evidence="6" type="ORF">FUAX_25340</name>
</gene>
<evidence type="ECO:0000256" key="3">
    <source>
        <dbReference type="ARBA" id="ARBA00023002"/>
    </source>
</evidence>
<dbReference type="GO" id="GO:0016624">
    <property type="term" value="F:oxidoreductase activity, acting on the aldehyde or oxo group of donors, disulfide as acceptor"/>
    <property type="evidence" value="ECO:0007669"/>
    <property type="project" value="InterPro"/>
</dbReference>
<dbReference type="Pfam" id="PF02780">
    <property type="entry name" value="Transketolase_C"/>
    <property type="match status" value="1"/>
</dbReference>
<sequence length="805" mass="89730">MLYDVPTQMTIKKNSLAKDEVLNDYRVACLSREVSLQGRKEVFMGKAKFGIFGDGKELAQIAMARAFQPGDWRSGYYRDQTLMFAMEELTPREFFAQLYAHTDIEAEPASGGRMMNCHFGSRLLDENGEWVKQTDKKLTGSDVSSTGGQMARVIGLGYASKYYRENPDVADMTDFSVNGDEVVFSTIGNASTSEGVFLETVNAAGVMGLPVVMSVWDDGYGISVPNSYHTVKESISEALKGFGKEGDSNGVKIFVVKGWDYEALCETYAEAADWARKYHVPSLVHVIEMTQPQGHSSSGSHERYKSEERLTWEDEYDCVAKLKEYILDRNLADEATLETIEKEAKVSVRNQKNSAWKAYRESVDADKNQGLALVKALAQASKLQPDLVSLISEFEKSPTPIKSDVVRMAKKALRLTRTEKTEQRESLRAWLSSAMEKYEREYSSHLHSESDFSALKVEEVKPIFDEDAPLVDGFSVINTCFDKAFEREPRLFAFGEDVGKIGDVNQGMAGLQEKYGELRVHDTSIREMTIIGEGTGAALRGLRPIAEVQYLDYLVYALNTLTDDVACTHYRTRGGQKVPLIVRTRGHRLEGVWHSGSPMSMILGSLRGMHVLVPRNLTQASGFYNTLLKGDDPALVIECLNAYRQKEKMPVNLGEFTLPLGVPEVLREGADITTVTYGAMCRIVMESARQLAEVGISCEVIDVQSLLPFDVHHSIVESIKKTNRVIFADEDVPGGASAFMMQQVVDGQGAYAYLDSKPVCISAKAHRPAYSSDGDYFSKPNSEDVFDVAYEMMRETDPNRFAELY</sequence>
<dbReference type="InterPro" id="IPR001017">
    <property type="entry name" value="DH_E1"/>
</dbReference>
<evidence type="ECO:0000256" key="2">
    <source>
        <dbReference type="ARBA" id="ARBA00003906"/>
    </source>
</evidence>